<organism evidence="2 3">
    <name type="scientific">Edaphochlamys debaryana</name>
    <dbReference type="NCBI Taxonomy" id="47281"/>
    <lineage>
        <taxon>Eukaryota</taxon>
        <taxon>Viridiplantae</taxon>
        <taxon>Chlorophyta</taxon>
        <taxon>core chlorophytes</taxon>
        <taxon>Chlorophyceae</taxon>
        <taxon>CS clade</taxon>
        <taxon>Chlamydomonadales</taxon>
        <taxon>Chlamydomonadales incertae sedis</taxon>
        <taxon>Edaphochlamys</taxon>
    </lineage>
</organism>
<sequence>MGVLLRAAGDDGRELRALRARQRLLSAFARTSLQRSFPTTSLTVVLGLLTPTTAPALACAFPALQRLCLATPATASDRLLPAAQALALLTGSGTGTGHGEQPGEAGRQGLGGAESSADPCGSAAAGGSAPGPTQTAVAAASLEPFYGAAVTIPPLQPGRPGLAGLRELELCSNGTIPPPLLAPLFGSLAGITQLELAQGLTSAVHITSLQPLTQLRRLTLKEVELRVGGEPEGLTALLALTRLAVSTIAMRGPPVDANWIELNEEEQELQLIDRRQLPSCELPARLEGLALGSGVDRRDGRREGLRLLSGLSGGRSLAALTALTLLRVHRLVLPSPQAAAAAAEAAAAAAGADAAGPPLRPPEDATSFKLPPYLQLLRVEEPRDNFSAHCSALGERRTGPLAASVPSLLPPRLQQLLIRGPISLELLLALGIIPDFVNGCLLDPLWLEAGEHVAPSGELLPAAQHMLCEAARFLAALPEPPTQFSIELGSPKAAPAPGTRWHLLPVGSMAASAAGGAGGNEGSGPPTHAPWLAALGVMPLRHLSLSSVSLSAEDMRALATHMTHLEVSWHWVRAGARRKATALA</sequence>
<reference evidence="2" key="1">
    <citation type="journal article" date="2020" name="bioRxiv">
        <title>Comparative genomics of Chlamydomonas.</title>
        <authorList>
            <person name="Craig R.J."/>
            <person name="Hasan A.R."/>
            <person name="Ness R.W."/>
            <person name="Keightley P.D."/>
        </authorList>
    </citation>
    <scope>NUCLEOTIDE SEQUENCE</scope>
    <source>
        <strain evidence="2">CCAP 11/70</strain>
    </source>
</reference>
<proteinExistence type="predicted"/>
<keyword evidence="3" id="KW-1185">Reference proteome</keyword>
<comment type="caution">
    <text evidence="2">The sequence shown here is derived from an EMBL/GenBank/DDBJ whole genome shotgun (WGS) entry which is preliminary data.</text>
</comment>
<feature type="region of interest" description="Disordered" evidence="1">
    <location>
        <begin position="91"/>
        <end position="134"/>
    </location>
</feature>
<name>A0A835YFB2_9CHLO</name>
<evidence type="ECO:0000313" key="3">
    <source>
        <dbReference type="Proteomes" id="UP000612055"/>
    </source>
</evidence>
<feature type="compositionally biased region" description="Gly residues" evidence="1">
    <location>
        <begin position="92"/>
        <end position="112"/>
    </location>
</feature>
<dbReference type="AlphaFoldDB" id="A0A835YFB2"/>
<feature type="compositionally biased region" description="Low complexity" evidence="1">
    <location>
        <begin position="115"/>
        <end position="132"/>
    </location>
</feature>
<gene>
    <name evidence="2" type="ORF">HYH03_000004</name>
</gene>
<dbReference type="Proteomes" id="UP000612055">
    <property type="component" value="Unassembled WGS sequence"/>
</dbReference>
<evidence type="ECO:0000256" key="1">
    <source>
        <dbReference type="SAM" id="MobiDB-lite"/>
    </source>
</evidence>
<protein>
    <submittedName>
        <fullName evidence="2">Uncharacterized protein</fullName>
    </submittedName>
</protein>
<evidence type="ECO:0000313" key="2">
    <source>
        <dbReference type="EMBL" id="KAG2501496.1"/>
    </source>
</evidence>
<dbReference type="EMBL" id="JAEHOE010000001">
    <property type="protein sequence ID" value="KAG2501496.1"/>
    <property type="molecule type" value="Genomic_DNA"/>
</dbReference>
<accession>A0A835YFB2</accession>
<dbReference type="SUPFAM" id="SSF52047">
    <property type="entry name" value="RNI-like"/>
    <property type="match status" value="1"/>
</dbReference>